<evidence type="ECO:0000256" key="1">
    <source>
        <dbReference type="ARBA" id="ARBA00005417"/>
    </source>
</evidence>
<dbReference type="InterPro" id="IPR052156">
    <property type="entry name" value="BCAA_Transport_ATP-bd_LivF"/>
</dbReference>
<dbReference type="EMBL" id="DXGC01000077">
    <property type="protein sequence ID" value="HIW91828.1"/>
    <property type="molecule type" value="Genomic_DNA"/>
</dbReference>
<keyword evidence="2" id="KW-0813">Transport</keyword>
<feature type="domain" description="ABC transporter" evidence="6">
    <location>
        <begin position="2"/>
        <end position="232"/>
    </location>
</feature>
<dbReference type="SMART" id="SM00382">
    <property type="entry name" value="AAA"/>
    <property type="match status" value="1"/>
</dbReference>
<dbReference type="GO" id="GO:0015658">
    <property type="term" value="F:branched-chain amino acid transmembrane transporter activity"/>
    <property type="evidence" value="ECO:0007669"/>
    <property type="project" value="TreeGrafter"/>
</dbReference>
<dbReference type="InterPro" id="IPR003593">
    <property type="entry name" value="AAA+_ATPase"/>
</dbReference>
<protein>
    <submittedName>
        <fullName evidence="7">ATP-binding cassette domain-containing protein</fullName>
    </submittedName>
</protein>
<keyword evidence="5" id="KW-0029">Amino-acid transport</keyword>
<evidence type="ECO:0000256" key="3">
    <source>
        <dbReference type="ARBA" id="ARBA00022741"/>
    </source>
</evidence>
<dbReference type="InterPro" id="IPR003439">
    <property type="entry name" value="ABC_transporter-like_ATP-bd"/>
</dbReference>
<evidence type="ECO:0000256" key="2">
    <source>
        <dbReference type="ARBA" id="ARBA00022448"/>
    </source>
</evidence>
<dbReference type="Proteomes" id="UP000824190">
    <property type="component" value="Unassembled WGS sequence"/>
</dbReference>
<dbReference type="PANTHER" id="PTHR43820:SF4">
    <property type="entry name" value="HIGH-AFFINITY BRANCHED-CHAIN AMINO ACID TRANSPORT ATP-BINDING PROTEIN LIVF"/>
    <property type="match status" value="1"/>
</dbReference>
<organism evidence="7 8">
    <name type="scientific">Candidatus Corynebacterium avicola</name>
    <dbReference type="NCBI Taxonomy" id="2838527"/>
    <lineage>
        <taxon>Bacteria</taxon>
        <taxon>Bacillati</taxon>
        <taxon>Actinomycetota</taxon>
        <taxon>Actinomycetes</taxon>
        <taxon>Mycobacteriales</taxon>
        <taxon>Corynebacteriaceae</taxon>
        <taxon>Corynebacterium</taxon>
    </lineage>
</organism>
<comment type="caution">
    <text evidence="7">The sequence shown here is derived from an EMBL/GenBank/DDBJ whole genome shotgun (WGS) entry which is preliminary data.</text>
</comment>
<reference evidence="7" key="2">
    <citation type="submission" date="2021-04" db="EMBL/GenBank/DDBJ databases">
        <authorList>
            <person name="Gilroy R."/>
        </authorList>
    </citation>
    <scope>NUCLEOTIDE SEQUENCE</scope>
    <source>
        <strain evidence="7">CHK32-1732</strain>
    </source>
</reference>
<dbReference type="GO" id="GO:0016887">
    <property type="term" value="F:ATP hydrolysis activity"/>
    <property type="evidence" value="ECO:0007669"/>
    <property type="project" value="InterPro"/>
</dbReference>
<gene>
    <name evidence="7" type="ORF">H9870_09240</name>
</gene>
<accession>A0A9D1ULK3</accession>
<comment type="similarity">
    <text evidence="1">Belongs to the ABC transporter superfamily.</text>
</comment>
<dbReference type="GO" id="GO:0005524">
    <property type="term" value="F:ATP binding"/>
    <property type="evidence" value="ECO:0007669"/>
    <property type="project" value="UniProtKB-KW"/>
</dbReference>
<dbReference type="CDD" id="cd03224">
    <property type="entry name" value="ABC_TM1139_LivF_branched"/>
    <property type="match status" value="1"/>
</dbReference>
<evidence type="ECO:0000313" key="8">
    <source>
        <dbReference type="Proteomes" id="UP000824190"/>
    </source>
</evidence>
<evidence type="ECO:0000256" key="5">
    <source>
        <dbReference type="ARBA" id="ARBA00022970"/>
    </source>
</evidence>
<keyword evidence="4 7" id="KW-0067">ATP-binding</keyword>
<evidence type="ECO:0000259" key="6">
    <source>
        <dbReference type="PROSITE" id="PS50893"/>
    </source>
</evidence>
<evidence type="ECO:0000256" key="4">
    <source>
        <dbReference type="ARBA" id="ARBA00022840"/>
    </source>
</evidence>
<evidence type="ECO:0000313" key="7">
    <source>
        <dbReference type="EMBL" id="HIW91828.1"/>
    </source>
</evidence>
<keyword evidence="3" id="KW-0547">Nucleotide-binding</keyword>
<dbReference type="PROSITE" id="PS50893">
    <property type="entry name" value="ABC_TRANSPORTER_2"/>
    <property type="match status" value="1"/>
</dbReference>
<reference evidence="7" key="1">
    <citation type="journal article" date="2021" name="PeerJ">
        <title>Extensive microbial diversity within the chicken gut microbiome revealed by metagenomics and culture.</title>
        <authorList>
            <person name="Gilroy R."/>
            <person name="Ravi A."/>
            <person name="Getino M."/>
            <person name="Pursley I."/>
            <person name="Horton D.L."/>
            <person name="Alikhan N.F."/>
            <person name="Baker D."/>
            <person name="Gharbi K."/>
            <person name="Hall N."/>
            <person name="Watson M."/>
            <person name="Adriaenssens E.M."/>
            <person name="Foster-Nyarko E."/>
            <person name="Jarju S."/>
            <person name="Secka A."/>
            <person name="Antonio M."/>
            <person name="Oren A."/>
            <person name="Chaudhuri R.R."/>
            <person name="La Ragione R."/>
            <person name="Hildebrand F."/>
            <person name="Pallen M.J."/>
        </authorList>
    </citation>
    <scope>NUCLEOTIDE SEQUENCE</scope>
    <source>
        <strain evidence="7">CHK32-1732</strain>
    </source>
</reference>
<dbReference type="SUPFAM" id="SSF52540">
    <property type="entry name" value="P-loop containing nucleoside triphosphate hydrolases"/>
    <property type="match status" value="1"/>
</dbReference>
<dbReference type="InterPro" id="IPR027417">
    <property type="entry name" value="P-loop_NTPase"/>
</dbReference>
<name>A0A9D1ULK3_9CORY</name>
<sequence>MLELENITAGYGRTTVIHDVSLSTGEEGVVAVLGHNGAGKTTLLKTAVGLITPTGGRVRFDGKDITRKAPHERVRMGMAYVPQGQKSFEQLSTLENLQVVADLQGKDGKARIDEALTRFPALEPVLERQAGLLSGGQRQQLSIARALITRPRLLVLDEPTEGIQPSVVAEIQQTVRDLATEGVSVLLVEQHMDFALSASRNYAVMSTGRVVLRGETGISVDADIMDAEAEKVKQALAV</sequence>
<dbReference type="Pfam" id="PF00005">
    <property type="entry name" value="ABC_tran"/>
    <property type="match status" value="1"/>
</dbReference>
<dbReference type="PANTHER" id="PTHR43820">
    <property type="entry name" value="HIGH-AFFINITY BRANCHED-CHAIN AMINO ACID TRANSPORT ATP-BINDING PROTEIN LIVF"/>
    <property type="match status" value="1"/>
</dbReference>
<dbReference type="GO" id="GO:0015807">
    <property type="term" value="P:L-amino acid transport"/>
    <property type="evidence" value="ECO:0007669"/>
    <property type="project" value="TreeGrafter"/>
</dbReference>
<dbReference type="Gene3D" id="3.40.50.300">
    <property type="entry name" value="P-loop containing nucleotide triphosphate hydrolases"/>
    <property type="match status" value="1"/>
</dbReference>
<dbReference type="AlphaFoldDB" id="A0A9D1ULK3"/>
<proteinExistence type="inferred from homology"/>